<evidence type="ECO:0000259" key="2">
    <source>
        <dbReference type="Pfam" id="PF00534"/>
    </source>
</evidence>
<dbReference type="Pfam" id="PF00534">
    <property type="entry name" value="Glycos_transf_1"/>
    <property type="match status" value="1"/>
</dbReference>
<feature type="domain" description="Glycosyltransferase subfamily 4-like N-terminal" evidence="3">
    <location>
        <begin position="19"/>
        <end position="190"/>
    </location>
</feature>
<comment type="caution">
    <text evidence="4">The sequence shown here is derived from an EMBL/GenBank/DDBJ whole genome shotgun (WGS) entry which is preliminary data.</text>
</comment>
<dbReference type="AlphaFoldDB" id="A0A0G0HIX0"/>
<reference evidence="4 5" key="1">
    <citation type="journal article" date="2015" name="Nature">
        <title>rRNA introns, odd ribosomes, and small enigmatic genomes across a large radiation of phyla.</title>
        <authorList>
            <person name="Brown C.T."/>
            <person name="Hug L.A."/>
            <person name="Thomas B.C."/>
            <person name="Sharon I."/>
            <person name="Castelle C.J."/>
            <person name="Singh A."/>
            <person name="Wilkins M.J."/>
            <person name="Williams K.H."/>
            <person name="Banfield J.F."/>
        </authorList>
    </citation>
    <scope>NUCLEOTIDE SEQUENCE [LARGE SCALE GENOMIC DNA]</scope>
</reference>
<protein>
    <submittedName>
        <fullName evidence="4">Glycosyl transferase group 1</fullName>
    </submittedName>
</protein>
<organism evidence="4 5">
    <name type="scientific">Candidatus Roizmanbacteria bacterium GW2011_GWA2_37_7</name>
    <dbReference type="NCBI Taxonomy" id="1618481"/>
    <lineage>
        <taxon>Bacteria</taxon>
        <taxon>Candidatus Roizmaniibacteriota</taxon>
    </lineage>
</organism>
<evidence type="ECO:0000259" key="3">
    <source>
        <dbReference type="Pfam" id="PF13439"/>
    </source>
</evidence>
<keyword evidence="1" id="KW-0472">Membrane</keyword>
<dbReference type="Pfam" id="PF13439">
    <property type="entry name" value="Glyco_transf_4"/>
    <property type="match status" value="1"/>
</dbReference>
<feature type="transmembrane region" description="Helical" evidence="1">
    <location>
        <begin position="139"/>
        <end position="162"/>
    </location>
</feature>
<feature type="domain" description="Glycosyl transferase family 1" evidence="2">
    <location>
        <begin position="205"/>
        <end position="327"/>
    </location>
</feature>
<proteinExistence type="predicted"/>
<evidence type="ECO:0000256" key="1">
    <source>
        <dbReference type="SAM" id="Phobius"/>
    </source>
</evidence>
<sequence>MNIHNKKRVAFLIFSLKAGGAERNIINLYKYLPKNKYDVDIITIKNINDYSDEYSFLKLPIIHLLESSKKISFLQAPIAVLNIFLRFFRLIIKTHYNVLIGGAEYAPFYLVIFFAKLLHKKSILIVGNNIIAENSSRPLLLNILNTILFYMCFKFADVIIFVSQGLANNIGNCFHISKDKIKTIYNGLDIKSIQELSDASPDTSRVKDYRIVSMGRMASKKGFDHLIQSMTEIKKILPNIHLTLIGKGEEEKNLINLIIENKLQDTIKMIGFVKNNPYKLLKSAHAFVFSSHYEGFGNVLIEAMACGLPVISTDCPYGPREILDSKKSIYPKKSLSKPFYAPYGVLCPTFSQSTKASERLFAQVIVDILINNTKRKHYQLKSLKRSQEFTIQKMAHEYDQVISEILKKENE</sequence>
<evidence type="ECO:0000313" key="5">
    <source>
        <dbReference type="Proteomes" id="UP000034471"/>
    </source>
</evidence>
<dbReference type="PANTHER" id="PTHR12526">
    <property type="entry name" value="GLYCOSYLTRANSFERASE"/>
    <property type="match status" value="1"/>
</dbReference>
<keyword evidence="1" id="KW-1133">Transmembrane helix</keyword>
<dbReference type="CDD" id="cd03811">
    <property type="entry name" value="GT4_GT28_WabH-like"/>
    <property type="match status" value="1"/>
</dbReference>
<gene>
    <name evidence="4" type="ORF">US54_C0008G0010</name>
</gene>
<keyword evidence="4" id="KW-0808">Transferase</keyword>
<dbReference type="GO" id="GO:0016757">
    <property type="term" value="F:glycosyltransferase activity"/>
    <property type="evidence" value="ECO:0007669"/>
    <property type="project" value="InterPro"/>
</dbReference>
<evidence type="ECO:0000313" key="4">
    <source>
        <dbReference type="EMBL" id="KKQ38535.1"/>
    </source>
</evidence>
<dbReference type="SUPFAM" id="SSF53756">
    <property type="entry name" value="UDP-Glycosyltransferase/glycogen phosphorylase"/>
    <property type="match status" value="1"/>
</dbReference>
<dbReference type="EMBL" id="LBTJ01000008">
    <property type="protein sequence ID" value="KKQ38535.1"/>
    <property type="molecule type" value="Genomic_DNA"/>
</dbReference>
<dbReference type="PANTHER" id="PTHR12526:SF630">
    <property type="entry name" value="GLYCOSYLTRANSFERASE"/>
    <property type="match status" value="1"/>
</dbReference>
<dbReference type="InterPro" id="IPR028098">
    <property type="entry name" value="Glyco_trans_4-like_N"/>
</dbReference>
<dbReference type="InterPro" id="IPR001296">
    <property type="entry name" value="Glyco_trans_1"/>
</dbReference>
<name>A0A0G0HIX0_9BACT</name>
<dbReference type="PATRIC" id="fig|1618481.3.peg.253"/>
<accession>A0A0G0HIX0</accession>
<feature type="transmembrane region" description="Helical" evidence="1">
    <location>
        <begin position="98"/>
        <end position="118"/>
    </location>
</feature>
<feature type="transmembrane region" description="Helical" evidence="1">
    <location>
        <begin position="73"/>
        <end position="92"/>
    </location>
</feature>
<dbReference type="Gene3D" id="3.40.50.2000">
    <property type="entry name" value="Glycogen Phosphorylase B"/>
    <property type="match status" value="2"/>
</dbReference>
<keyword evidence="1" id="KW-0812">Transmembrane</keyword>
<dbReference type="STRING" id="1618481.US54_C0008G0010"/>
<dbReference type="Proteomes" id="UP000034471">
    <property type="component" value="Unassembled WGS sequence"/>
</dbReference>